<keyword evidence="2" id="KW-1185">Reference proteome</keyword>
<dbReference type="AlphaFoldDB" id="A0A0D2D2W4"/>
<accession>A0A0D2D2W4</accession>
<dbReference type="OrthoDB" id="10580877at2759"/>
<name>A0A0D2D2W4_9EURO</name>
<sequence>MASCSCRITFEAAFTGSMDEIGPRMSEGSRLHQPEEVLLRREIIQESSETGGRPAPREDVRMIQGCRASTRVLTPSITRNSGPPDARDGEVPLTTGSCDAAGKAREAHARCHSGGSPILAGPNAEQVCSTGVEQPGRSPRNAACIVPQPEDAEMSLSEEIDDYDGSGSEEEEERGTRYVNGRKRTCANQTIHSPLKTVKVEHTPEALAERFGTNDQGAFISTLRKEWREITSSQLLPEKDTTALIGKLRCQDIPSFVNFVLQHGRQLEKNSLRGEVQSLKNRMDYAHYYKLYAAASNDTRKDADSSFLPWMREWYRQRNRSWALPMGRGKGVATVVMDCLVDLHLSDPRFKGVPPRRMRDRVKQWRALGELWSKLIEGFGPGILLLAPSSEPEYRYCFSEHARKAFLRALTQRRTAFDAILSEANQFMNEKFRHQFVPVSIDTSFSSFPTITDDGQRHQQDG</sequence>
<evidence type="ECO:0000313" key="2">
    <source>
        <dbReference type="Proteomes" id="UP000053342"/>
    </source>
</evidence>
<dbReference type="EMBL" id="KN847353">
    <property type="protein sequence ID" value="KIW36575.1"/>
    <property type="molecule type" value="Genomic_DNA"/>
</dbReference>
<dbReference type="Proteomes" id="UP000053342">
    <property type="component" value="Unassembled WGS sequence"/>
</dbReference>
<dbReference type="HOGENOM" id="CLU_560236_0_0_1"/>
<dbReference type="GeneID" id="27363296"/>
<evidence type="ECO:0000313" key="1">
    <source>
        <dbReference type="EMBL" id="KIW36575.1"/>
    </source>
</evidence>
<proteinExistence type="predicted"/>
<reference evidence="1 2" key="1">
    <citation type="submission" date="2015-01" db="EMBL/GenBank/DDBJ databases">
        <title>The Genome Sequence of Exophiala oligosperma CBS72588.</title>
        <authorList>
            <consortium name="The Broad Institute Genomics Platform"/>
            <person name="Cuomo C."/>
            <person name="de Hoog S."/>
            <person name="Gorbushina A."/>
            <person name="Stielow B."/>
            <person name="Teixiera M."/>
            <person name="Abouelleil A."/>
            <person name="Chapman S.B."/>
            <person name="Priest M."/>
            <person name="Young S.K."/>
            <person name="Wortman J."/>
            <person name="Nusbaum C."/>
            <person name="Birren B."/>
        </authorList>
    </citation>
    <scope>NUCLEOTIDE SEQUENCE [LARGE SCALE GENOMIC DNA]</scope>
    <source>
        <strain evidence="1 2">CBS 72588</strain>
    </source>
</reference>
<gene>
    <name evidence="1" type="ORF">PV06_11222</name>
</gene>
<protein>
    <submittedName>
        <fullName evidence="1">Uncharacterized protein</fullName>
    </submittedName>
</protein>
<dbReference type="RefSeq" id="XP_016256791.1">
    <property type="nucleotide sequence ID" value="XM_016412858.1"/>
</dbReference>
<dbReference type="VEuPathDB" id="FungiDB:PV06_11222"/>
<organism evidence="1 2">
    <name type="scientific">Exophiala oligosperma</name>
    <dbReference type="NCBI Taxonomy" id="215243"/>
    <lineage>
        <taxon>Eukaryota</taxon>
        <taxon>Fungi</taxon>
        <taxon>Dikarya</taxon>
        <taxon>Ascomycota</taxon>
        <taxon>Pezizomycotina</taxon>
        <taxon>Eurotiomycetes</taxon>
        <taxon>Chaetothyriomycetidae</taxon>
        <taxon>Chaetothyriales</taxon>
        <taxon>Herpotrichiellaceae</taxon>
        <taxon>Exophiala</taxon>
    </lineage>
</organism>